<evidence type="ECO:0000313" key="2">
    <source>
        <dbReference type="Proteomes" id="UP000282971"/>
    </source>
</evidence>
<dbReference type="InterPro" id="IPR010775">
    <property type="entry name" value="DUF1365"/>
</dbReference>
<organism evidence="1 2">
    <name type="scientific">Sphingomonas crocodyli</name>
    <dbReference type="NCBI Taxonomy" id="1979270"/>
    <lineage>
        <taxon>Bacteria</taxon>
        <taxon>Pseudomonadati</taxon>
        <taxon>Pseudomonadota</taxon>
        <taxon>Alphaproteobacteria</taxon>
        <taxon>Sphingomonadales</taxon>
        <taxon>Sphingomonadaceae</taxon>
        <taxon>Sphingomonas</taxon>
    </lineage>
</organism>
<dbReference type="PANTHER" id="PTHR33973">
    <property type="entry name" value="OS07G0153300 PROTEIN"/>
    <property type="match status" value="1"/>
</dbReference>
<dbReference type="EMBL" id="SACN01000001">
    <property type="protein sequence ID" value="RVT94069.1"/>
    <property type="molecule type" value="Genomic_DNA"/>
</dbReference>
<proteinExistence type="predicted"/>
<dbReference type="Pfam" id="PF07103">
    <property type="entry name" value="DUF1365"/>
    <property type="match status" value="1"/>
</dbReference>
<comment type="caution">
    <text evidence="1">The sequence shown here is derived from an EMBL/GenBank/DDBJ whole genome shotgun (WGS) entry which is preliminary data.</text>
</comment>
<dbReference type="OrthoDB" id="9778801at2"/>
<dbReference type="AlphaFoldDB" id="A0A437M8T6"/>
<dbReference type="RefSeq" id="WP_127743240.1">
    <property type="nucleotide sequence ID" value="NZ_SACN01000001.1"/>
</dbReference>
<protein>
    <submittedName>
        <fullName evidence="1">DUF1365 domain-containing protein</fullName>
    </submittedName>
</protein>
<dbReference type="PANTHER" id="PTHR33973:SF4">
    <property type="entry name" value="OS07G0153300 PROTEIN"/>
    <property type="match status" value="1"/>
</dbReference>
<accession>A0A437M8T6</accession>
<keyword evidence="2" id="KW-1185">Reference proteome</keyword>
<name>A0A437M8T6_9SPHN</name>
<evidence type="ECO:0000313" key="1">
    <source>
        <dbReference type="EMBL" id="RVT94069.1"/>
    </source>
</evidence>
<sequence length="261" mass="29671">MKSAIYTGEVFHQRYRPRAHKLRYKVFQCLFDLDEIDALSAKSRLFSRNRFNLFSFFDRDFGDRSGVPLRPQIEALMRQAGQEPDGGAIRLLTMPRMLGHVFNPLSVWFCHRRDGALSTIIYEVTNTFKERHSYVIPVDGPQDGTIKQACDKCFYVSPFMDIDMRYDFTVDVPGDRTKVIVEGSDANGPLIMAAFAGARREMTDGEWVRQFVRHPLLTLKVVAGIHVEALWLFLKRVGVRRHVAVSGDGVSIVAPQMAAAE</sequence>
<gene>
    <name evidence="1" type="ORF">EOD43_09505</name>
</gene>
<dbReference type="Proteomes" id="UP000282971">
    <property type="component" value="Unassembled WGS sequence"/>
</dbReference>
<reference evidence="1 2" key="1">
    <citation type="submission" date="2019-01" db="EMBL/GenBank/DDBJ databases">
        <authorList>
            <person name="Chen W.-M."/>
        </authorList>
    </citation>
    <scope>NUCLEOTIDE SEQUENCE [LARGE SCALE GENOMIC DNA]</scope>
    <source>
        <strain evidence="1 2">CCP-7</strain>
    </source>
</reference>